<dbReference type="GO" id="GO:0016020">
    <property type="term" value="C:membrane"/>
    <property type="evidence" value="ECO:0007669"/>
    <property type="project" value="UniProtKB-SubCell"/>
</dbReference>
<evidence type="ECO:0000256" key="9">
    <source>
        <dbReference type="PROSITE-ProRule" id="PRU00175"/>
    </source>
</evidence>
<name>A0A7J0FF69_9ERIC</name>
<organism evidence="11 12">
    <name type="scientific">Actinidia rufa</name>
    <dbReference type="NCBI Taxonomy" id="165716"/>
    <lineage>
        <taxon>Eukaryota</taxon>
        <taxon>Viridiplantae</taxon>
        <taxon>Streptophyta</taxon>
        <taxon>Embryophyta</taxon>
        <taxon>Tracheophyta</taxon>
        <taxon>Spermatophyta</taxon>
        <taxon>Magnoliopsida</taxon>
        <taxon>eudicotyledons</taxon>
        <taxon>Gunneridae</taxon>
        <taxon>Pentapetalae</taxon>
        <taxon>asterids</taxon>
        <taxon>Ericales</taxon>
        <taxon>Actinidiaceae</taxon>
        <taxon>Actinidia</taxon>
    </lineage>
</organism>
<dbReference type="GO" id="GO:0016567">
    <property type="term" value="P:protein ubiquitination"/>
    <property type="evidence" value="ECO:0007669"/>
    <property type="project" value="UniProtKB-UniPathway"/>
</dbReference>
<dbReference type="GO" id="GO:0008270">
    <property type="term" value="F:zinc ion binding"/>
    <property type="evidence" value="ECO:0007669"/>
    <property type="project" value="UniProtKB-KW"/>
</dbReference>
<keyword evidence="6" id="KW-1133">Transmembrane helix</keyword>
<evidence type="ECO:0000256" key="1">
    <source>
        <dbReference type="ARBA" id="ARBA00004370"/>
    </source>
</evidence>
<evidence type="ECO:0000313" key="11">
    <source>
        <dbReference type="EMBL" id="GFY97263.1"/>
    </source>
</evidence>
<dbReference type="PROSITE" id="PS50089">
    <property type="entry name" value="ZF_RING_2"/>
    <property type="match status" value="1"/>
</dbReference>
<keyword evidence="7" id="KW-0472">Membrane</keyword>
<dbReference type="UniPathway" id="UPA00143"/>
<dbReference type="EMBL" id="BJWL01000011">
    <property type="protein sequence ID" value="GFY97263.1"/>
    <property type="molecule type" value="Genomic_DNA"/>
</dbReference>
<evidence type="ECO:0000256" key="6">
    <source>
        <dbReference type="ARBA" id="ARBA00022989"/>
    </source>
</evidence>
<dbReference type="InterPro" id="IPR013083">
    <property type="entry name" value="Znf_RING/FYVE/PHD"/>
</dbReference>
<dbReference type="SMART" id="SM00184">
    <property type="entry name" value="RING"/>
    <property type="match status" value="1"/>
</dbReference>
<accession>A0A7J0FF69</accession>
<comment type="subcellular location">
    <subcellularLocation>
        <location evidence="1">Membrane</location>
    </subcellularLocation>
</comment>
<dbReference type="Pfam" id="PF13639">
    <property type="entry name" value="zf-RING_2"/>
    <property type="match status" value="1"/>
</dbReference>
<reference evidence="11 12" key="1">
    <citation type="submission" date="2019-07" db="EMBL/GenBank/DDBJ databases">
        <title>De Novo Assembly of kiwifruit Actinidia rufa.</title>
        <authorList>
            <person name="Sugita-Konishi S."/>
            <person name="Sato K."/>
            <person name="Mori E."/>
            <person name="Abe Y."/>
            <person name="Kisaki G."/>
            <person name="Hamano K."/>
            <person name="Suezawa K."/>
            <person name="Otani M."/>
            <person name="Fukuda T."/>
            <person name="Manabe T."/>
            <person name="Gomi K."/>
            <person name="Tabuchi M."/>
            <person name="Akimitsu K."/>
            <person name="Kataoka I."/>
        </authorList>
    </citation>
    <scope>NUCLEOTIDE SEQUENCE [LARGE SCALE GENOMIC DNA]</scope>
    <source>
        <strain evidence="12">cv. Fuchu</strain>
    </source>
</reference>
<evidence type="ECO:0000313" key="12">
    <source>
        <dbReference type="Proteomes" id="UP000585474"/>
    </source>
</evidence>
<evidence type="ECO:0000256" key="4">
    <source>
        <dbReference type="ARBA" id="ARBA00022771"/>
    </source>
</evidence>
<dbReference type="PANTHER" id="PTHR46539:SF1">
    <property type="entry name" value="E3 UBIQUITIN-PROTEIN LIGASE ATL42"/>
    <property type="match status" value="1"/>
</dbReference>
<keyword evidence="2" id="KW-0812">Transmembrane</keyword>
<proteinExistence type="inferred from homology"/>
<dbReference type="Proteomes" id="UP000585474">
    <property type="component" value="Unassembled WGS sequence"/>
</dbReference>
<dbReference type="Gene3D" id="3.30.40.10">
    <property type="entry name" value="Zinc/RING finger domain, C3HC4 (zinc finger)"/>
    <property type="match status" value="1"/>
</dbReference>
<evidence type="ECO:0000256" key="2">
    <source>
        <dbReference type="ARBA" id="ARBA00022692"/>
    </source>
</evidence>
<comment type="caution">
    <text evidence="11">The sequence shown here is derived from an EMBL/GenBank/DDBJ whole genome shotgun (WGS) entry which is preliminary data.</text>
</comment>
<dbReference type="InterPro" id="IPR001841">
    <property type="entry name" value="Znf_RING"/>
</dbReference>
<protein>
    <recommendedName>
        <fullName evidence="10">RING-type domain-containing protein</fullName>
    </recommendedName>
</protein>
<evidence type="ECO:0000256" key="7">
    <source>
        <dbReference type="ARBA" id="ARBA00023136"/>
    </source>
</evidence>
<dbReference type="OrthoDB" id="8062037at2759"/>
<evidence type="ECO:0000256" key="3">
    <source>
        <dbReference type="ARBA" id="ARBA00022723"/>
    </source>
</evidence>
<dbReference type="PANTHER" id="PTHR46539">
    <property type="entry name" value="E3 UBIQUITIN-PROTEIN LIGASE ATL42"/>
    <property type="match status" value="1"/>
</dbReference>
<keyword evidence="12" id="KW-1185">Reference proteome</keyword>
<evidence type="ECO:0000259" key="10">
    <source>
        <dbReference type="PROSITE" id="PS50089"/>
    </source>
</evidence>
<evidence type="ECO:0000256" key="8">
    <source>
        <dbReference type="ARBA" id="ARBA00024209"/>
    </source>
</evidence>
<dbReference type="SUPFAM" id="SSF57850">
    <property type="entry name" value="RING/U-box"/>
    <property type="match status" value="1"/>
</dbReference>
<gene>
    <name evidence="11" type="ORF">Acr_11g0015690</name>
</gene>
<keyword evidence="4 9" id="KW-0863">Zinc-finger</keyword>
<keyword evidence="3" id="KW-0479">Metal-binding</keyword>
<comment type="similarity">
    <text evidence="8">Belongs to the RING-type zinc finger family. ATL subfamily.</text>
</comment>
<feature type="domain" description="RING-type" evidence="10">
    <location>
        <begin position="47"/>
        <end position="88"/>
    </location>
</feature>
<dbReference type="AlphaFoldDB" id="A0A7J0FF69"/>
<sequence>MIAIAIFVVAFLWSLALWKFRHRRSDVGPTKAEDERLEGGFGLEIDCVVCLGPVSGSEKLRLLACNHGFHVHCIEDWLKDRSTCPICRSTVSHLSRHQQQQQRRFYDGVVCCFLSPLQNLCKWMQGRTYLGRGLGTNYVITHIYIHYLSTPVN</sequence>
<keyword evidence="5" id="KW-0862">Zinc</keyword>
<evidence type="ECO:0000256" key="5">
    <source>
        <dbReference type="ARBA" id="ARBA00022833"/>
    </source>
</evidence>